<protein>
    <submittedName>
        <fullName evidence="1">Uncharacterized protein</fullName>
    </submittedName>
</protein>
<dbReference type="AlphaFoldDB" id="X8CID9"/>
<dbReference type="PATRIC" id="fig|1299331.3.peg.3900"/>
<proteinExistence type="predicted"/>
<accession>X8CID9</accession>
<sequence length="69" mass="7544">MPSWTPRSRATAAIDLPVSRTIRTAPSRNSRGLAVGDRVRIHALMKIETTPGGAVKTTYIAHAVYRLND</sequence>
<evidence type="ECO:0000313" key="2">
    <source>
        <dbReference type="Proteomes" id="UP000020825"/>
    </source>
</evidence>
<name>X8CID9_MYCIT</name>
<reference evidence="1 2" key="1">
    <citation type="submission" date="2013-12" db="EMBL/GenBank/DDBJ databases">
        <authorList>
            <person name="Zelazny A."/>
            <person name="Olivier K."/>
            <person name="Holland S."/>
            <person name="Lenaerts A."/>
            <person name="Ordway D."/>
            <person name="DeGroote M.A."/>
            <person name="Parker T."/>
            <person name="Sizemore C."/>
            <person name="Tallon L.J."/>
            <person name="Sadzewicz L.K."/>
            <person name="Sengamalay N."/>
            <person name="Fraser C.M."/>
            <person name="Hine E."/>
            <person name="Shefchek K.A."/>
            <person name="Das S.P."/>
            <person name="Tettelin H."/>
        </authorList>
    </citation>
    <scope>NUCLEOTIDE SEQUENCE [LARGE SCALE GENOMIC DNA]</scope>
    <source>
        <strain evidence="1 2">1956</strain>
    </source>
</reference>
<gene>
    <name evidence="1" type="ORF">I550_3996</name>
</gene>
<evidence type="ECO:0000313" key="1">
    <source>
        <dbReference type="EMBL" id="EUA55839.1"/>
    </source>
</evidence>
<dbReference type="EMBL" id="JAOG01000002">
    <property type="protein sequence ID" value="EUA55839.1"/>
    <property type="molecule type" value="Genomic_DNA"/>
</dbReference>
<organism evidence="1 2">
    <name type="scientific">Mycobacterium intracellulare 1956</name>
    <dbReference type="NCBI Taxonomy" id="1299331"/>
    <lineage>
        <taxon>Bacteria</taxon>
        <taxon>Bacillati</taxon>
        <taxon>Actinomycetota</taxon>
        <taxon>Actinomycetes</taxon>
        <taxon>Mycobacteriales</taxon>
        <taxon>Mycobacteriaceae</taxon>
        <taxon>Mycobacterium</taxon>
        <taxon>Mycobacterium avium complex (MAC)</taxon>
    </lineage>
</organism>
<comment type="caution">
    <text evidence="1">The sequence shown here is derived from an EMBL/GenBank/DDBJ whole genome shotgun (WGS) entry which is preliminary data.</text>
</comment>
<dbReference type="Proteomes" id="UP000020825">
    <property type="component" value="Unassembled WGS sequence"/>
</dbReference>